<dbReference type="RefSeq" id="WP_309489809.1">
    <property type="nucleotide sequence ID" value="NZ_JAENIG010000005.1"/>
</dbReference>
<evidence type="ECO:0000256" key="6">
    <source>
        <dbReference type="ARBA" id="ARBA00023316"/>
    </source>
</evidence>
<comment type="similarity">
    <text evidence="2">Belongs to the YkuD family.</text>
</comment>
<feature type="region of interest" description="Disordered" evidence="8">
    <location>
        <begin position="81"/>
        <end position="103"/>
    </location>
</feature>
<dbReference type="AlphaFoldDB" id="A0AAE2SBJ8"/>
<comment type="pathway">
    <text evidence="1 7">Cell wall biogenesis; peptidoglycan biosynthesis.</text>
</comment>
<dbReference type="Gene3D" id="2.40.440.10">
    <property type="entry name" value="L,D-transpeptidase catalytic domain-like"/>
    <property type="match status" value="1"/>
</dbReference>
<dbReference type="GO" id="GO:0016740">
    <property type="term" value="F:transferase activity"/>
    <property type="evidence" value="ECO:0007669"/>
    <property type="project" value="UniProtKB-KW"/>
</dbReference>
<name>A0AAE2SBJ8_9BACT</name>
<evidence type="ECO:0000256" key="3">
    <source>
        <dbReference type="ARBA" id="ARBA00022679"/>
    </source>
</evidence>
<dbReference type="SUPFAM" id="SSF141523">
    <property type="entry name" value="L,D-transpeptidase catalytic domain-like"/>
    <property type="match status" value="1"/>
</dbReference>
<reference evidence="11" key="1">
    <citation type="submission" date="2021-01" db="EMBL/GenBank/DDBJ databases">
        <title>Modified the classification status of verrucomicrobia.</title>
        <authorList>
            <person name="Feng X."/>
        </authorList>
    </citation>
    <scope>NUCLEOTIDE SEQUENCE</scope>
    <source>
        <strain evidence="11">5K15</strain>
    </source>
</reference>
<feature type="chain" id="PRO_5041954217" evidence="9">
    <location>
        <begin position="24"/>
        <end position="207"/>
    </location>
</feature>
<dbReference type="PANTHER" id="PTHR30582">
    <property type="entry name" value="L,D-TRANSPEPTIDASE"/>
    <property type="match status" value="1"/>
</dbReference>
<feature type="active site" description="Nucleophile" evidence="7">
    <location>
        <position position="137"/>
    </location>
</feature>
<evidence type="ECO:0000256" key="9">
    <source>
        <dbReference type="SAM" id="SignalP"/>
    </source>
</evidence>
<dbReference type="Proteomes" id="UP000634206">
    <property type="component" value="Unassembled WGS sequence"/>
</dbReference>
<keyword evidence="12" id="KW-1185">Reference proteome</keyword>
<feature type="signal peptide" evidence="9">
    <location>
        <begin position="1"/>
        <end position="23"/>
    </location>
</feature>
<keyword evidence="3" id="KW-0808">Transferase</keyword>
<dbReference type="InterPro" id="IPR050979">
    <property type="entry name" value="LD-transpeptidase"/>
</dbReference>
<evidence type="ECO:0000256" key="1">
    <source>
        <dbReference type="ARBA" id="ARBA00004752"/>
    </source>
</evidence>
<evidence type="ECO:0000259" key="10">
    <source>
        <dbReference type="PROSITE" id="PS52029"/>
    </source>
</evidence>
<keyword evidence="9" id="KW-0732">Signal</keyword>
<dbReference type="PROSITE" id="PS51257">
    <property type="entry name" value="PROKAR_LIPOPROTEIN"/>
    <property type="match status" value="1"/>
</dbReference>
<keyword evidence="4 7" id="KW-0133">Cell shape</keyword>
<dbReference type="PROSITE" id="PS52029">
    <property type="entry name" value="LD_TPASE"/>
    <property type="match status" value="1"/>
</dbReference>
<dbReference type="InterPro" id="IPR038063">
    <property type="entry name" value="Transpep_catalytic_dom"/>
</dbReference>
<evidence type="ECO:0000313" key="12">
    <source>
        <dbReference type="Proteomes" id="UP000634206"/>
    </source>
</evidence>
<dbReference type="GO" id="GO:0005576">
    <property type="term" value="C:extracellular region"/>
    <property type="evidence" value="ECO:0007669"/>
    <property type="project" value="TreeGrafter"/>
</dbReference>
<dbReference type="InterPro" id="IPR005490">
    <property type="entry name" value="LD_TPept_cat_dom"/>
</dbReference>
<evidence type="ECO:0000256" key="5">
    <source>
        <dbReference type="ARBA" id="ARBA00022984"/>
    </source>
</evidence>
<evidence type="ECO:0000256" key="2">
    <source>
        <dbReference type="ARBA" id="ARBA00005992"/>
    </source>
</evidence>
<dbReference type="GO" id="GO:0018104">
    <property type="term" value="P:peptidoglycan-protein cross-linking"/>
    <property type="evidence" value="ECO:0007669"/>
    <property type="project" value="TreeGrafter"/>
</dbReference>
<dbReference type="CDD" id="cd16913">
    <property type="entry name" value="YkuD_like"/>
    <property type="match status" value="1"/>
</dbReference>
<feature type="domain" description="L,D-TPase catalytic" evidence="10">
    <location>
        <begin position="50"/>
        <end position="161"/>
    </location>
</feature>
<dbReference type="Pfam" id="PF03734">
    <property type="entry name" value="YkuD"/>
    <property type="match status" value="1"/>
</dbReference>
<dbReference type="GO" id="GO:0071972">
    <property type="term" value="F:peptidoglycan L,D-transpeptidase activity"/>
    <property type="evidence" value="ECO:0007669"/>
    <property type="project" value="TreeGrafter"/>
</dbReference>
<feature type="active site" description="Proton donor/acceptor" evidence="7">
    <location>
        <position position="124"/>
    </location>
</feature>
<sequence length="207" mass="22463">MKYLSNILASAALAIGASLFSSCNTPTSGSPGSAFTFDPPVTQPTNRSAVKVAISTSAQKLYIVEGDKVLLASPVAVGKSATPTPKGTHRITAKTKYRRRQGQPGRGYPMTYWMSFYSPAYGMHWGFVKPYPCTAGCVRMPLNTARKAFDLVKVGTRVNVATTQPWDSTVGAKLPRLDDSPLPNPPSSYMLSNKVFEDSEQGKMWNF</sequence>
<proteinExistence type="inferred from homology"/>
<protein>
    <submittedName>
        <fullName evidence="11">L,D-transpeptidase</fullName>
    </submittedName>
</protein>
<comment type="caution">
    <text evidence="11">The sequence shown here is derived from an EMBL/GenBank/DDBJ whole genome shotgun (WGS) entry which is preliminary data.</text>
</comment>
<evidence type="ECO:0000313" key="11">
    <source>
        <dbReference type="EMBL" id="MBK1855196.1"/>
    </source>
</evidence>
<keyword evidence="5 7" id="KW-0573">Peptidoglycan synthesis</keyword>
<gene>
    <name evidence="11" type="ORF">JIN83_09525</name>
</gene>
<evidence type="ECO:0000256" key="7">
    <source>
        <dbReference type="PROSITE-ProRule" id="PRU01373"/>
    </source>
</evidence>
<dbReference type="GO" id="GO:0008360">
    <property type="term" value="P:regulation of cell shape"/>
    <property type="evidence" value="ECO:0007669"/>
    <property type="project" value="UniProtKB-UniRule"/>
</dbReference>
<dbReference type="GO" id="GO:0071555">
    <property type="term" value="P:cell wall organization"/>
    <property type="evidence" value="ECO:0007669"/>
    <property type="project" value="UniProtKB-UniRule"/>
</dbReference>
<dbReference type="EMBL" id="JAENIG010000005">
    <property type="protein sequence ID" value="MBK1855196.1"/>
    <property type="molecule type" value="Genomic_DNA"/>
</dbReference>
<evidence type="ECO:0000256" key="8">
    <source>
        <dbReference type="SAM" id="MobiDB-lite"/>
    </source>
</evidence>
<accession>A0AAE2SBJ8</accession>
<evidence type="ECO:0000256" key="4">
    <source>
        <dbReference type="ARBA" id="ARBA00022960"/>
    </source>
</evidence>
<dbReference type="PANTHER" id="PTHR30582:SF2">
    <property type="entry name" value="L,D-TRANSPEPTIDASE YCIB-RELATED"/>
    <property type="match status" value="1"/>
</dbReference>
<keyword evidence="6 7" id="KW-0961">Cell wall biogenesis/degradation</keyword>
<feature type="compositionally biased region" description="Basic residues" evidence="8">
    <location>
        <begin position="87"/>
        <end position="101"/>
    </location>
</feature>
<organism evidence="11 12">
    <name type="scientific">Oceaniferula flava</name>
    <dbReference type="NCBI Taxonomy" id="2800421"/>
    <lineage>
        <taxon>Bacteria</taxon>
        <taxon>Pseudomonadati</taxon>
        <taxon>Verrucomicrobiota</taxon>
        <taxon>Verrucomicrobiia</taxon>
        <taxon>Verrucomicrobiales</taxon>
        <taxon>Verrucomicrobiaceae</taxon>
        <taxon>Oceaniferula</taxon>
    </lineage>
</organism>